<dbReference type="AlphaFoldDB" id="G0EE40"/>
<organism evidence="1 2">
    <name type="scientific">Pyrolobus fumarii (strain DSM 11204 / 1A)</name>
    <dbReference type="NCBI Taxonomy" id="694429"/>
    <lineage>
        <taxon>Archaea</taxon>
        <taxon>Thermoproteota</taxon>
        <taxon>Thermoprotei</taxon>
        <taxon>Desulfurococcales</taxon>
        <taxon>Pyrodictiaceae</taxon>
        <taxon>Pyrolobus</taxon>
    </lineage>
</organism>
<keyword evidence="2" id="KW-1185">Reference proteome</keyword>
<dbReference type="eggNOG" id="arCOG12316">
    <property type="taxonomic scope" value="Archaea"/>
</dbReference>
<protein>
    <submittedName>
        <fullName evidence="1">Uncharacterized protein</fullName>
    </submittedName>
</protein>
<dbReference type="Proteomes" id="UP000001037">
    <property type="component" value="Chromosome"/>
</dbReference>
<reference evidence="1 2" key="1">
    <citation type="journal article" date="2011" name="Stand. Genomic Sci.">
        <title>Complete genome sequence of the hyperthermophilic chemolithoautotroph Pyrolobus fumarii type strain (1A).</title>
        <authorList>
            <person name="Anderson I."/>
            <person name="Goker M."/>
            <person name="Nolan M."/>
            <person name="Lucas S."/>
            <person name="Hammon N."/>
            <person name="Deshpande S."/>
            <person name="Cheng J.F."/>
            <person name="Tapia R."/>
            <person name="Han C."/>
            <person name="Goodwin L."/>
            <person name="Pitluck S."/>
            <person name="Huntemann M."/>
            <person name="Liolios K."/>
            <person name="Ivanova N."/>
            <person name="Pagani I."/>
            <person name="Mavromatis K."/>
            <person name="Ovchinikova G."/>
            <person name="Pati A."/>
            <person name="Chen A."/>
            <person name="Palaniappan K."/>
            <person name="Land M."/>
            <person name="Hauser L."/>
            <person name="Brambilla E.M."/>
            <person name="Huber H."/>
            <person name="Yasawong M."/>
            <person name="Rohde M."/>
            <person name="Spring S."/>
            <person name="Abt B."/>
            <person name="Sikorski J."/>
            <person name="Wirth R."/>
            <person name="Detter J.C."/>
            <person name="Woyke T."/>
            <person name="Bristow J."/>
            <person name="Eisen J.A."/>
            <person name="Markowitz V."/>
            <person name="Hugenholtz P."/>
            <person name="Kyrpides N.C."/>
            <person name="Klenk H.P."/>
            <person name="Lapidus A."/>
        </authorList>
    </citation>
    <scope>NUCLEOTIDE SEQUENCE [LARGE SCALE GENOMIC DNA]</scope>
    <source>
        <strain evidence="2">DSM 11204 / 1A</strain>
    </source>
</reference>
<dbReference type="InParanoid" id="G0EE40"/>
<sequence>MSLRPALPGHIHDPTLLDEATRIVEQLIRECVKLGMPVYARYQAPGLIHVETRHGKDVYMVFILYDPFEDRIPVALGKPTDYVTIAAIDPESRTIIDKRLDAIPYALATNPDIMPNYEADAWSIRLRVYPSLKPCGKEWENPPGTLHCSDADPCNAAVVDSHGVAAWLDTCTGEVTDARYWQRRLHLRP</sequence>
<evidence type="ECO:0000313" key="2">
    <source>
        <dbReference type="Proteomes" id="UP000001037"/>
    </source>
</evidence>
<name>G0EE40_PYRF1</name>
<dbReference type="EMBL" id="CP002838">
    <property type="protein sequence ID" value="AEM37956.1"/>
    <property type="molecule type" value="Genomic_DNA"/>
</dbReference>
<proteinExistence type="predicted"/>
<gene>
    <name evidence="1" type="ordered locus">Pyrfu_0084</name>
</gene>
<dbReference type="HOGENOM" id="CLU_1431700_0_0_2"/>
<dbReference type="RefSeq" id="WP_014025633.1">
    <property type="nucleotide sequence ID" value="NC_015931.1"/>
</dbReference>
<accession>G0EE40</accession>
<dbReference type="KEGG" id="pfm:Pyrfu_0084"/>
<evidence type="ECO:0000313" key="1">
    <source>
        <dbReference type="EMBL" id="AEM37956.1"/>
    </source>
</evidence>
<dbReference type="GeneID" id="11139710"/>
<dbReference type="STRING" id="694429.Pyrfu_0084"/>